<protein>
    <submittedName>
        <fullName evidence="1">Uncharacterized protein</fullName>
    </submittedName>
</protein>
<evidence type="ECO:0000313" key="2">
    <source>
        <dbReference type="Proteomes" id="UP000006034"/>
    </source>
</evidence>
<accession>E5Y650</accession>
<gene>
    <name evidence="1" type="ORF">HMPREF0179_01663</name>
</gene>
<comment type="caution">
    <text evidence="1">The sequence shown here is derived from an EMBL/GenBank/DDBJ whole genome shotgun (WGS) entry which is preliminary data.</text>
</comment>
<organism evidence="1 2">
    <name type="scientific">Bilophila wadsworthia (strain 3_1_6)</name>
    <dbReference type="NCBI Taxonomy" id="563192"/>
    <lineage>
        <taxon>Bacteria</taxon>
        <taxon>Pseudomonadati</taxon>
        <taxon>Thermodesulfobacteriota</taxon>
        <taxon>Desulfovibrionia</taxon>
        <taxon>Desulfovibrionales</taxon>
        <taxon>Desulfovibrionaceae</taxon>
        <taxon>Bilophila</taxon>
    </lineage>
</organism>
<sequence>MISRRQKMVNLWKQVRFIEIVDPGNQFVKNLMFDGVYSSDFALLSEDILDWFSAINERYASVYSDTEHHRAVKATIDQMYA</sequence>
<dbReference type="HOGENOM" id="CLU_2566988_0_0_7"/>
<name>E5Y650_BILW3</name>
<dbReference type="AlphaFoldDB" id="E5Y650"/>
<keyword evidence="2" id="KW-1185">Reference proteome</keyword>
<dbReference type="EMBL" id="ADCP02000003">
    <property type="protein sequence ID" value="EFV44597.2"/>
    <property type="molecule type" value="Genomic_DNA"/>
</dbReference>
<evidence type="ECO:0000313" key="1">
    <source>
        <dbReference type="EMBL" id="EFV44597.2"/>
    </source>
</evidence>
<reference evidence="1 2" key="1">
    <citation type="submission" date="2010-10" db="EMBL/GenBank/DDBJ databases">
        <authorList>
            <consortium name="The Broad Institute Genome Sequencing Platform"/>
            <person name="Ward D."/>
            <person name="Earl A."/>
            <person name="Feldgarden M."/>
            <person name="Young S.K."/>
            <person name="Gargeya S."/>
            <person name="Zeng Q."/>
            <person name="Alvarado L."/>
            <person name="Berlin A."/>
            <person name="Bochicchio J."/>
            <person name="Chapman S.B."/>
            <person name="Chen Z."/>
            <person name="Freedman E."/>
            <person name="Gellesch M."/>
            <person name="Goldberg J."/>
            <person name="Griggs A."/>
            <person name="Gujja S."/>
            <person name="Heilman E."/>
            <person name="Heiman D."/>
            <person name="Howarth C."/>
            <person name="Mehta T."/>
            <person name="Neiman D."/>
            <person name="Pearson M."/>
            <person name="Roberts A."/>
            <person name="Saif S."/>
            <person name="Shea T."/>
            <person name="Shenoy N."/>
            <person name="Sisk P."/>
            <person name="Stolte C."/>
            <person name="Sykes S."/>
            <person name="White J."/>
            <person name="Yandava C."/>
            <person name="Allen-Vercoe E."/>
            <person name="Sibley C."/>
            <person name="Ambrose C.E."/>
            <person name="Strauss J."/>
            <person name="Daigneault M."/>
            <person name="Haas B."/>
            <person name="Nusbaum C."/>
            <person name="Birren B."/>
        </authorList>
    </citation>
    <scope>NUCLEOTIDE SEQUENCE [LARGE SCALE GENOMIC DNA]</scope>
    <source>
        <strain evidence="1 2">3_1_6</strain>
    </source>
</reference>
<dbReference type="Proteomes" id="UP000006034">
    <property type="component" value="Unassembled WGS sequence"/>
</dbReference>
<proteinExistence type="predicted"/>
<reference evidence="1 2" key="2">
    <citation type="submission" date="2013-04" db="EMBL/GenBank/DDBJ databases">
        <title>The Genome Sequence of Bilophila wadsworthia 3_1_6.</title>
        <authorList>
            <consortium name="The Broad Institute Genomics Platform"/>
            <person name="Earl A."/>
            <person name="Ward D."/>
            <person name="Feldgarden M."/>
            <person name="Gevers D."/>
            <person name="Sibley C."/>
            <person name="Strauss J."/>
            <person name="Allen-Vercoe E."/>
            <person name="Walker B."/>
            <person name="Young S."/>
            <person name="Zeng Q."/>
            <person name="Gargeya S."/>
            <person name="Fitzgerald M."/>
            <person name="Haas B."/>
            <person name="Abouelleil A."/>
            <person name="Allen A.W."/>
            <person name="Alvarado L."/>
            <person name="Arachchi H.M."/>
            <person name="Berlin A.M."/>
            <person name="Chapman S.B."/>
            <person name="Gainer-Dewar J."/>
            <person name="Goldberg J."/>
            <person name="Griggs A."/>
            <person name="Gujja S."/>
            <person name="Hansen M."/>
            <person name="Howarth C."/>
            <person name="Imamovic A."/>
            <person name="Ireland A."/>
            <person name="Larimer J."/>
            <person name="McCowan C."/>
            <person name="Murphy C."/>
            <person name="Pearson M."/>
            <person name="Poon T.W."/>
            <person name="Priest M."/>
            <person name="Roberts A."/>
            <person name="Saif S."/>
            <person name="Shea T."/>
            <person name="Sisk P."/>
            <person name="Sykes S."/>
            <person name="Wortman J."/>
            <person name="Nusbaum C."/>
            <person name="Birren B."/>
        </authorList>
    </citation>
    <scope>NUCLEOTIDE SEQUENCE [LARGE SCALE GENOMIC DNA]</scope>
    <source>
        <strain evidence="1 2">3_1_6</strain>
    </source>
</reference>